<dbReference type="InterPro" id="IPR002867">
    <property type="entry name" value="IBR_dom"/>
</dbReference>
<reference evidence="13" key="1">
    <citation type="submission" date="2014-01" db="EMBL/GenBank/DDBJ databases">
        <authorList>
            <person name="Aslett M."/>
        </authorList>
    </citation>
    <scope>NUCLEOTIDE SEQUENCE</scope>
</reference>
<evidence type="ECO:0000313" key="13">
    <source>
        <dbReference type="EMBL" id="CDW53000.1"/>
    </source>
</evidence>
<dbReference type="GO" id="GO:0016567">
    <property type="term" value="P:protein ubiquitination"/>
    <property type="evidence" value="ECO:0007669"/>
    <property type="project" value="InterPro"/>
</dbReference>
<dbReference type="OrthoDB" id="10009520at2759"/>
<dbReference type="Pfam" id="PF22605">
    <property type="entry name" value="IBR_2"/>
    <property type="match status" value="1"/>
</dbReference>
<dbReference type="PROSITE" id="PS51873">
    <property type="entry name" value="TRIAD"/>
    <property type="match status" value="1"/>
</dbReference>
<dbReference type="InterPro" id="IPR013083">
    <property type="entry name" value="Znf_RING/FYVE/PHD"/>
</dbReference>
<feature type="domain" description="RING-type" evidence="11">
    <location>
        <begin position="132"/>
        <end position="181"/>
    </location>
</feature>
<dbReference type="Pfam" id="PF01485">
    <property type="entry name" value="IBR"/>
    <property type="match status" value="1"/>
</dbReference>
<evidence type="ECO:0000256" key="4">
    <source>
        <dbReference type="ARBA" id="ARBA00022679"/>
    </source>
</evidence>
<dbReference type="Proteomes" id="UP000030665">
    <property type="component" value="Unassembled WGS sequence"/>
</dbReference>
<name>A0A077Z2R2_TRITR</name>
<keyword evidence="6" id="KW-0677">Repeat</keyword>
<evidence type="ECO:0000256" key="10">
    <source>
        <dbReference type="PROSITE-ProRule" id="PRU00175"/>
    </source>
</evidence>
<proteinExistence type="predicted"/>
<dbReference type="InterPro" id="IPR031127">
    <property type="entry name" value="E3_UB_ligase_RBR"/>
</dbReference>
<dbReference type="PANTHER" id="PTHR11685">
    <property type="entry name" value="RBR FAMILY RING FINGER AND IBR DOMAIN-CONTAINING"/>
    <property type="match status" value="1"/>
</dbReference>
<evidence type="ECO:0000256" key="3">
    <source>
        <dbReference type="ARBA" id="ARBA00012251"/>
    </source>
</evidence>
<dbReference type="Gene3D" id="1.20.120.1750">
    <property type="match status" value="1"/>
</dbReference>
<evidence type="ECO:0000256" key="5">
    <source>
        <dbReference type="ARBA" id="ARBA00022723"/>
    </source>
</evidence>
<evidence type="ECO:0000256" key="1">
    <source>
        <dbReference type="ARBA" id="ARBA00001798"/>
    </source>
</evidence>
<dbReference type="GO" id="GO:0008270">
    <property type="term" value="F:zinc ion binding"/>
    <property type="evidence" value="ECO:0007669"/>
    <property type="project" value="UniProtKB-KW"/>
</dbReference>
<dbReference type="Gene3D" id="3.30.40.10">
    <property type="entry name" value="Zinc/RING finger domain, C3HC4 (zinc finger)"/>
    <property type="match status" value="1"/>
</dbReference>
<protein>
    <recommendedName>
        <fullName evidence="3">RBR-type E3 ubiquitin transferase</fullName>
        <ecNumber evidence="3">2.3.2.31</ecNumber>
    </recommendedName>
</protein>
<dbReference type="SMART" id="SM00647">
    <property type="entry name" value="IBR"/>
    <property type="match status" value="2"/>
</dbReference>
<reference evidence="13" key="2">
    <citation type="submission" date="2014-03" db="EMBL/GenBank/DDBJ databases">
        <title>The whipworm genome and dual-species transcriptomics of an intimate host-pathogen interaction.</title>
        <authorList>
            <person name="Foth B.J."/>
            <person name="Tsai I.J."/>
            <person name="Reid A.J."/>
            <person name="Bancroft A.J."/>
            <person name="Nichol S."/>
            <person name="Tracey A."/>
            <person name="Holroyd N."/>
            <person name="Cotton J.A."/>
            <person name="Stanley E.J."/>
            <person name="Zarowiecki M."/>
            <person name="Liu J.Z."/>
            <person name="Huckvale T."/>
            <person name="Cooper P.J."/>
            <person name="Grencis R.K."/>
            <person name="Berriman M."/>
        </authorList>
    </citation>
    <scope>NUCLEOTIDE SEQUENCE [LARGE SCALE GENOMIC DNA]</scope>
</reference>
<keyword evidence="5" id="KW-0479">Metal-binding</keyword>
<dbReference type="EC" id="2.3.2.31" evidence="3"/>
<evidence type="ECO:0000256" key="7">
    <source>
        <dbReference type="ARBA" id="ARBA00022771"/>
    </source>
</evidence>
<dbReference type="InterPro" id="IPR001841">
    <property type="entry name" value="Znf_RING"/>
</dbReference>
<dbReference type="SUPFAM" id="SSF57850">
    <property type="entry name" value="RING/U-box"/>
    <property type="match status" value="3"/>
</dbReference>
<dbReference type="InterPro" id="IPR044066">
    <property type="entry name" value="TRIAD_supradom"/>
</dbReference>
<keyword evidence="4" id="KW-0808">Transferase</keyword>
<evidence type="ECO:0000313" key="14">
    <source>
        <dbReference type="Proteomes" id="UP000030665"/>
    </source>
</evidence>
<gene>
    <name evidence="13" type="ORF">TTRE_0000126301</name>
</gene>
<keyword evidence="8" id="KW-0833">Ubl conjugation pathway</keyword>
<dbReference type="EMBL" id="HG805838">
    <property type="protein sequence ID" value="CDW53000.1"/>
    <property type="molecule type" value="Genomic_DNA"/>
</dbReference>
<keyword evidence="7 10" id="KW-0863">Zinc-finger</keyword>
<evidence type="ECO:0000256" key="2">
    <source>
        <dbReference type="ARBA" id="ARBA00004906"/>
    </source>
</evidence>
<accession>A0A077Z2R2</accession>
<evidence type="ECO:0000259" key="12">
    <source>
        <dbReference type="PROSITE" id="PS51873"/>
    </source>
</evidence>
<organism evidence="13 14">
    <name type="scientific">Trichuris trichiura</name>
    <name type="common">Whipworm</name>
    <name type="synonym">Trichocephalus trichiurus</name>
    <dbReference type="NCBI Taxonomy" id="36087"/>
    <lineage>
        <taxon>Eukaryota</taxon>
        <taxon>Metazoa</taxon>
        <taxon>Ecdysozoa</taxon>
        <taxon>Nematoda</taxon>
        <taxon>Enoplea</taxon>
        <taxon>Dorylaimia</taxon>
        <taxon>Trichinellida</taxon>
        <taxon>Trichuridae</taxon>
        <taxon>Trichuris</taxon>
    </lineage>
</organism>
<evidence type="ECO:0000256" key="6">
    <source>
        <dbReference type="ARBA" id="ARBA00022737"/>
    </source>
</evidence>
<comment type="pathway">
    <text evidence="2">Protein modification; protein ubiquitination.</text>
</comment>
<dbReference type="GO" id="GO:0061630">
    <property type="term" value="F:ubiquitin protein ligase activity"/>
    <property type="evidence" value="ECO:0007669"/>
    <property type="project" value="UniProtKB-EC"/>
</dbReference>
<dbReference type="STRING" id="36087.A0A077Z2R2"/>
<dbReference type="AlphaFoldDB" id="A0A077Z2R2"/>
<evidence type="ECO:0000256" key="8">
    <source>
        <dbReference type="ARBA" id="ARBA00022786"/>
    </source>
</evidence>
<feature type="domain" description="RING-type" evidence="12">
    <location>
        <begin position="128"/>
        <end position="342"/>
    </location>
</feature>
<dbReference type="CDD" id="cd20343">
    <property type="entry name" value="BRcat_RBR_HHARI-like"/>
    <property type="match status" value="1"/>
</dbReference>
<comment type="catalytic activity">
    <reaction evidence="1">
        <text>[E2 ubiquitin-conjugating enzyme]-S-ubiquitinyl-L-cysteine + [acceptor protein]-L-lysine = [E2 ubiquitin-conjugating enzyme]-L-cysteine + [acceptor protein]-N(6)-ubiquitinyl-L-lysine.</text>
        <dbReference type="EC" id="2.3.2.31"/>
    </reaction>
</comment>
<sequence>MTDKKLGPTRNSQKSCTLEEETYDNFQADEIVATLWSDEMCKTNDCKSTKDGFEVLQSIDVHNIMLQEVAHASRVTLLPESVVRFMLERCRWDVNHFLSSYYENGTIDALCRKWNMRNPMAKSDVQLESDLCGICYASKSVQSSSSLYGPQCGHYFCRQCWQQYAAEKMGTSVGGLVLTCPAYGCNWPLDDRFIVGQLTNEEQRQRYVNLVTRTFVKVNSTLKPCPQTNCSYLLRRREGCFQKAVCKCGYEFCFDCCQEWHEPLECHLLKQWIAKCEAESDSAHWIADHTRPCPRCNTNIEKSGGCNHMRCTQPFCQFEFCWTCQGAWDEHADEYYVCRKGLEGRMVKPVKEEGQRFFSNVFAHSFKPGSTMRRFYEFSLQYKKQMLDANRIKRMNQTIERNITALRIAQNVRWIDTVTLEDSVETLKRCMRTVKYTIVFIYYLRPNVWVRLAKGHEDRLDENCKRLLDLLEYGSRERKGESLLLWRQSVVNERARCLKFERTLLDFCRDGYNKNRWKFMPDNVASRKRA</sequence>
<keyword evidence="9" id="KW-0862">Zinc</keyword>
<evidence type="ECO:0000259" key="11">
    <source>
        <dbReference type="PROSITE" id="PS50089"/>
    </source>
</evidence>
<dbReference type="InterPro" id="IPR054694">
    <property type="entry name" value="Parkin-like_IBR"/>
</dbReference>
<evidence type="ECO:0000256" key="9">
    <source>
        <dbReference type="ARBA" id="ARBA00022833"/>
    </source>
</evidence>
<dbReference type="PROSITE" id="PS50089">
    <property type="entry name" value="ZF_RING_2"/>
    <property type="match status" value="1"/>
</dbReference>
<keyword evidence="14" id="KW-1185">Reference proteome</keyword>